<protein>
    <recommendedName>
        <fullName evidence="1">N-acetyltransferase domain-containing protein</fullName>
    </recommendedName>
</protein>
<sequence>MHVRPALARDLSDLGTVGTKAMFDDELTQFLAPHRHEHPECLRLGFIRRTKKRFYGGHMVLAAVTDRDDAWWDGEEKVVGLLSAISSMQRMDNATRPWFPVSWNALELQLLRLEELFEWYTFADRSLSRSAWLHFGSVMAGSRPFEDIKQYWEIDHLSVDPAYQGKGFGKMLVKDVQEVAARDKLPLVLLASKMGRPLYQKLGFDDVGVVDMGAGQLEAMAWYPPDGVTAGLAAETVDGLAE</sequence>
<accession>A0A0D2D3L8</accession>
<feature type="domain" description="N-acetyltransferase" evidence="1">
    <location>
        <begin position="93"/>
        <end position="235"/>
    </location>
</feature>
<dbReference type="AlphaFoldDB" id="A0A0D2D3L8"/>
<keyword evidence="3" id="KW-1185">Reference proteome</keyword>
<dbReference type="STRING" id="5601.A0A0D2D3L8"/>
<dbReference type="PANTHER" id="PTHR42791:SF16">
    <property type="entry name" value="N-ACETYLTRANSFERASE DOMAIN-CONTAINING PROTEIN"/>
    <property type="match status" value="1"/>
</dbReference>
<proteinExistence type="predicted"/>
<dbReference type="EMBL" id="KN846956">
    <property type="protein sequence ID" value="KIW72106.1"/>
    <property type="molecule type" value="Genomic_DNA"/>
</dbReference>
<dbReference type="GO" id="GO:0016747">
    <property type="term" value="F:acyltransferase activity, transferring groups other than amino-acyl groups"/>
    <property type="evidence" value="ECO:0007669"/>
    <property type="project" value="InterPro"/>
</dbReference>
<evidence type="ECO:0000313" key="3">
    <source>
        <dbReference type="Proteomes" id="UP000054266"/>
    </source>
</evidence>
<dbReference type="PANTHER" id="PTHR42791">
    <property type="entry name" value="GNAT FAMILY ACETYLTRANSFERASE"/>
    <property type="match status" value="1"/>
</dbReference>
<gene>
    <name evidence="2" type="ORF">PV04_00326</name>
</gene>
<dbReference type="InterPro" id="IPR000182">
    <property type="entry name" value="GNAT_dom"/>
</dbReference>
<dbReference type="CDD" id="cd04301">
    <property type="entry name" value="NAT_SF"/>
    <property type="match status" value="1"/>
</dbReference>
<evidence type="ECO:0000313" key="2">
    <source>
        <dbReference type="EMBL" id="KIW72106.1"/>
    </source>
</evidence>
<dbReference type="Proteomes" id="UP000054266">
    <property type="component" value="Unassembled WGS sequence"/>
</dbReference>
<reference evidence="2 3" key="1">
    <citation type="submission" date="2015-01" db="EMBL/GenBank/DDBJ databases">
        <title>The Genome Sequence of Capronia semiimmersa CBS27337.</title>
        <authorList>
            <consortium name="The Broad Institute Genomics Platform"/>
            <person name="Cuomo C."/>
            <person name="de Hoog S."/>
            <person name="Gorbushina A."/>
            <person name="Stielow B."/>
            <person name="Teixiera M."/>
            <person name="Abouelleil A."/>
            <person name="Chapman S.B."/>
            <person name="Priest M."/>
            <person name="Young S.K."/>
            <person name="Wortman J."/>
            <person name="Nusbaum C."/>
            <person name="Birren B."/>
        </authorList>
    </citation>
    <scope>NUCLEOTIDE SEQUENCE [LARGE SCALE GENOMIC DNA]</scope>
    <source>
        <strain evidence="2 3">CBS 27337</strain>
    </source>
</reference>
<dbReference type="PROSITE" id="PS51186">
    <property type="entry name" value="GNAT"/>
    <property type="match status" value="1"/>
</dbReference>
<name>A0A0D2D3L8_9EURO</name>
<dbReference type="Pfam" id="PF13508">
    <property type="entry name" value="Acetyltransf_7"/>
    <property type="match status" value="1"/>
</dbReference>
<dbReference type="HOGENOM" id="CLU_060131_3_2_1"/>
<dbReference type="InterPro" id="IPR016181">
    <property type="entry name" value="Acyl_CoA_acyltransferase"/>
</dbReference>
<dbReference type="SUPFAM" id="SSF55729">
    <property type="entry name" value="Acyl-CoA N-acyltransferases (Nat)"/>
    <property type="match status" value="1"/>
</dbReference>
<dbReference type="Gene3D" id="3.40.630.30">
    <property type="match status" value="1"/>
</dbReference>
<dbReference type="InterPro" id="IPR052523">
    <property type="entry name" value="Trichothecene_AcTrans"/>
</dbReference>
<evidence type="ECO:0000259" key="1">
    <source>
        <dbReference type="PROSITE" id="PS51186"/>
    </source>
</evidence>
<organism evidence="2 3">
    <name type="scientific">Phialophora macrospora</name>
    <dbReference type="NCBI Taxonomy" id="1851006"/>
    <lineage>
        <taxon>Eukaryota</taxon>
        <taxon>Fungi</taxon>
        <taxon>Dikarya</taxon>
        <taxon>Ascomycota</taxon>
        <taxon>Pezizomycotina</taxon>
        <taxon>Eurotiomycetes</taxon>
        <taxon>Chaetothyriomycetidae</taxon>
        <taxon>Chaetothyriales</taxon>
        <taxon>Herpotrichiellaceae</taxon>
        <taxon>Phialophora</taxon>
    </lineage>
</organism>